<dbReference type="Pfam" id="PF13639">
    <property type="entry name" value="zf-RING_2"/>
    <property type="match status" value="1"/>
</dbReference>
<dbReference type="OrthoDB" id="2158208at2759"/>
<keyword evidence="4 8" id="KW-0863">Zinc-finger</keyword>
<evidence type="ECO:0000313" key="12">
    <source>
        <dbReference type="EMBL" id="KXS15550.1"/>
    </source>
</evidence>
<dbReference type="InterPro" id="IPR001841">
    <property type="entry name" value="Znf_RING"/>
</dbReference>
<keyword evidence="2 10" id="KW-0812">Transmembrane</keyword>
<dbReference type="SUPFAM" id="SSF57850">
    <property type="entry name" value="RING/U-box"/>
    <property type="match status" value="1"/>
</dbReference>
<evidence type="ECO:0000256" key="10">
    <source>
        <dbReference type="SAM" id="Phobius"/>
    </source>
</evidence>
<dbReference type="PROSITE" id="PS50089">
    <property type="entry name" value="ZF_RING_2"/>
    <property type="match status" value="1"/>
</dbReference>
<evidence type="ECO:0000256" key="8">
    <source>
        <dbReference type="PROSITE-ProRule" id="PRU00175"/>
    </source>
</evidence>
<feature type="domain" description="RING-type" evidence="11">
    <location>
        <begin position="172"/>
        <end position="214"/>
    </location>
</feature>
<keyword evidence="5" id="KW-0862">Zinc</keyword>
<dbReference type="GO" id="GO:0016020">
    <property type="term" value="C:membrane"/>
    <property type="evidence" value="ECO:0007669"/>
    <property type="project" value="UniProtKB-SubCell"/>
</dbReference>
<evidence type="ECO:0000256" key="2">
    <source>
        <dbReference type="ARBA" id="ARBA00022692"/>
    </source>
</evidence>
<proteinExistence type="predicted"/>
<keyword evidence="7 10" id="KW-0472">Membrane</keyword>
<evidence type="ECO:0000313" key="13">
    <source>
        <dbReference type="Proteomes" id="UP000070544"/>
    </source>
</evidence>
<evidence type="ECO:0000256" key="6">
    <source>
        <dbReference type="ARBA" id="ARBA00022989"/>
    </source>
</evidence>
<organism evidence="12 13">
    <name type="scientific">Gonapodya prolifera (strain JEL478)</name>
    <name type="common">Monoblepharis prolifera</name>
    <dbReference type="NCBI Taxonomy" id="1344416"/>
    <lineage>
        <taxon>Eukaryota</taxon>
        <taxon>Fungi</taxon>
        <taxon>Fungi incertae sedis</taxon>
        <taxon>Chytridiomycota</taxon>
        <taxon>Chytridiomycota incertae sedis</taxon>
        <taxon>Monoblepharidomycetes</taxon>
        <taxon>Monoblepharidales</taxon>
        <taxon>Gonapodyaceae</taxon>
        <taxon>Gonapodya</taxon>
    </lineage>
</organism>
<feature type="region of interest" description="Disordered" evidence="9">
    <location>
        <begin position="256"/>
        <end position="276"/>
    </location>
</feature>
<dbReference type="PANTHER" id="PTHR47168">
    <property type="entry name" value="RING ZINC FINGER DOMAIN SUPERFAMILY PROTEIN-RELATED"/>
    <property type="match status" value="1"/>
</dbReference>
<dbReference type="EMBL" id="KQ965761">
    <property type="protein sequence ID" value="KXS15550.1"/>
    <property type="molecule type" value="Genomic_DNA"/>
</dbReference>
<keyword evidence="3" id="KW-0479">Metal-binding</keyword>
<evidence type="ECO:0000256" key="9">
    <source>
        <dbReference type="SAM" id="MobiDB-lite"/>
    </source>
</evidence>
<feature type="transmembrane region" description="Helical" evidence="10">
    <location>
        <begin position="54"/>
        <end position="72"/>
    </location>
</feature>
<feature type="region of interest" description="Disordered" evidence="9">
    <location>
        <begin position="217"/>
        <end position="241"/>
    </location>
</feature>
<dbReference type="AlphaFoldDB" id="A0A139AFL6"/>
<accession>A0A139AFL6</accession>
<name>A0A139AFL6_GONPJ</name>
<reference evidence="12 13" key="1">
    <citation type="journal article" date="2015" name="Genome Biol. Evol.">
        <title>Phylogenomic analyses indicate that early fungi evolved digesting cell walls of algal ancestors of land plants.</title>
        <authorList>
            <person name="Chang Y."/>
            <person name="Wang S."/>
            <person name="Sekimoto S."/>
            <person name="Aerts A.L."/>
            <person name="Choi C."/>
            <person name="Clum A."/>
            <person name="LaButti K.M."/>
            <person name="Lindquist E.A."/>
            <person name="Yee Ngan C."/>
            <person name="Ohm R.A."/>
            <person name="Salamov A.A."/>
            <person name="Grigoriev I.V."/>
            <person name="Spatafora J.W."/>
            <person name="Berbee M.L."/>
        </authorList>
    </citation>
    <scope>NUCLEOTIDE SEQUENCE [LARGE SCALE GENOMIC DNA]</scope>
    <source>
        <strain evidence="12 13">JEL478</strain>
    </source>
</reference>
<dbReference type="InterPro" id="IPR013083">
    <property type="entry name" value="Znf_RING/FYVE/PHD"/>
</dbReference>
<dbReference type="InterPro" id="IPR051653">
    <property type="entry name" value="E3_ligase_sorting_rcpt"/>
</dbReference>
<dbReference type="Gene3D" id="3.30.40.10">
    <property type="entry name" value="Zinc/RING finger domain, C3HC4 (zinc finger)"/>
    <property type="match status" value="1"/>
</dbReference>
<dbReference type="GO" id="GO:0008270">
    <property type="term" value="F:zinc ion binding"/>
    <property type="evidence" value="ECO:0007669"/>
    <property type="project" value="UniProtKB-KW"/>
</dbReference>
<evidence type="ECO:0000256" key="1">
    <source>
        <dbReference type="ARBA" id="ARBA00004167"/>
    </source>
</evidence>
<comment type="subcellular location">
    <subcellularLocation>
        <location evidence="1">Membrane</location>
        <topology evidence="1">Single-pass membrane protein</topology>
    </subcellularLocation>
</comment>
<evidence type="ECO:0000256" key="5">
    <source>
        <dbReference type="ARBA" id="ARBA00022833"/>
    </source>
</evidence>
<dbReference type="CDD" id="cd16454">
    <property type="entry name" value="RING-H2_PA-TM-RING"/>
    <property type="match status" value="1"/>
</dbReference>
<dbReference type="PANTHER" id="PTHR47168:SF1">
    <property type="entry name" value="OS02G0798600 PROTEIN"/>
    <property type="match status" value="1"/>
</dbReference>
<keyword evidence="13" id="KW-1185">Reference proteome</keyword>
<dbReference type="Proteomes" id="UP000070544">
    <property type="component" value="Unassembled WGS sequence"/>
</dbReference>
<evidence type="ECO:0000256" key="3">
    <source>
        <dbReference type="ARBA" id="ARBA00022723"/>
    </source>
</evidence>
<evidence type="ECO:0000256" key="7">
    <source>
        <dbReference type="ARBA" id="ARBA00023136"/>
    </source>
</evidence>
<evidence type="ECO:0000259" key="11">
    <source>
        <dbReference type="PROSITE" id="PS50089"/>
    </source>
</evidence>
<gene>
    <name evidence="12" type="ORF">M427DRAFT_32243</name>
</gene>
<keyword evidence="6 10" id="KW-1133">Transmembrane helix</keyword>
<dbReference type="SMART" id="SM00184">
    <property type="entry name" value="RING"/>
    <property type="match status" value="1"/>
</dbReference>
<protein>
    <recommendedName>
        <fullName evidence="11">RING-type domain-containing protein</fullName>
    </recommendedName>
</protein>
<evidence type="ECO:0000256" key="4">
    <source>
        <dbReference type="ARBA" id="ARBA00022771"/>
    </source>
</evidence>
<sequence>MPPTPTFTSAPVLSAITVLATVTSTGDSRSAPVPSVPSMDNNVPSDAQDGPFPVSHILFLALVSLLFLWAIVSLSREWVCNKVSPLPDVPAGTTLQVPPPAHLEAIVALPTRSYEPIILVPGSRKSVARLSWISQKTRRLSRISVRSEPAGGSPSFLAGKDGSVMGEDGPMCAICLEEFDKGVLVKVLPCKHEYHVACIDPWLIQVSPSCPMCKQSVLSDSPDTSAEHRIEQPEPTPDLSDQLEAATEMDALQLQSHAGLSQQMLEPPAVSSCDRN</sequence>